<name>A0AA88KKL9_NAELO</name>
<sequence length="659" mass="76411">MRRKLLSSWSASIMNSSTKNSLNCTNNLFSTFLKNECTASRGNNTFIRSSAGTGCCCCRRYSRKKVLSSDVDVSVHTKSYISEIVVEQHGAKFNRKNKQEKLVQSSQELVRALDIDTQLKKLYCNDVLPFEAITMLHHLSEEVKQQLVLTSITEPTAKLSEKLVLSDHPLTLVATFKKLALFWILSRSSFCIATKKDFQFLMTTPTTSSECDKASQWSYFDDIITIEETIHAWYEMIAFEMEKRGSLRARIVEGLNKIIASQFSEKAERNDDTKKQHPYVTHLKSIDGYDRFWERFNPSVQPHVWMEQVLSGELSLKSFLKEMDKGYLHEMCRFFGITIALKDGSQGERIRVISEFLQKVISINRSDLSYKEQEEQARDEMINHGVFWTLLKPVENLHVKENVSKLKERHPKVFRLLFVMYKHRDMKDHTIYKSLLKTKNSEKFDELLKKAEQLSSQNMEVEQDVFALEFANNSEKVLKQVLTCYCQNMAKTYGPKERAENDFENIAVQEAFLRLQPLDFCGFPLLNCFMRITNCGSLAILIRSESSYVWDDSLKQLTKLARDHIVPHCLSNDFRVGNCALIRPLVNSHKSWYPSQFVKECGTQKVKQDQILQQFRRVWQMIMEGDIKQVPGILKKKDSEALRYILDQIPLFLPNKSSN</sequence>
<dbReference type="AlphaFoldDB" id="A0AA88KKL9"/>
<gene>
    <name evidence="1" type="ORF">C9374_008576</name>
</gene>
<dbReference type="GeneID" id="68101030"/>
<comment type="caution">
    <text evidence="1">The sequence shown here is derived from an EMBL/GenBank/DDBJ whole genome shotgun (WGS) entry which is preliminary data.</text>
</comment>
<keyword evidence="2" id="KW-1185">Reference proteome</keyword>
<dbReference type="Proteomes" id="UP000816034">
    <property type="component" value="Unassembled WGS sequence"/>
</dbReference>
<reference evidence="1 2" key="1">
    <citation type="journal article" date="2018" name="BMC Genomics">
        <title>The genome of Naegleria lovaniensis, the basis for a comparative approach to unravel pathogenicity factors of the human pathogenic amoeba N. fowleri.</title>
        <authorList>
            <person name="Liechti N."/>
            <person name="Schurch N."/>
            <person name="Bruggmann R."/>
            <person name="Wittwer M."/>
        </authorList>
    </citation>
    <scope>NUCLEOTIDE SEQUENCE [LARGE SCALE GENOMIC DNA]</scope>
    <source>
        <strain evidence="1 2">ATCC 30569</strain>
    </source>
</reference>
<accession>A0AA88KKL9</accession>
<proteinExistence type="predicted"/>
<protein>
    <submittedName>
        <fullName evidence="1">Uncharacterized protein</fullName>
    </submittedName>
</protein>
<evidence type="ECO:0000313" key="2">
    <source>
        <dbReference type="Proteomes" id="UP000816034"/>
    </source>
</evidence>
<dbReference type="EMBL" id="PYSW02000035">
    <property type="protein sequence ID" value="KAG2377954.1"/>
    <property type="molecule type" value="Genomic_DNA"/>
</dbReference>
<organism evidence="1 2">
    <name type="scientific">Naegleria lovaniensis</name>
    <name type="common">Amoeba</name>
    <dbReference type="NCBI Taxonomy" id="51637"/>
    <lineage>
        <taxon>Eukaryota</taxon>
        <taxon>Discoba</taxon>
        <taxon>Heterolobosea</taxon>
        <taxon>Tetramitia</taxon>
        <taxon>Eutetramitia</taxon>
        <taxon>Vahlkampfiidae</taxon>
        <taxon>Naegleria</taxon>
    </lineage>
</organism>
<evidence type="ECO:0000313" key="1">
    <source>
        <dbReference type="EMBL" id="KAG2377954.1"/>
    </source>
</evidence>
<dbReference type="RefSeq" id="XP_044545216.1">
    <property type="nucleotide sequence ID" value="XM_044698667.1"/>
</dbReference>